<keyword evidence="10 16" id="KW-1133">Transmembrane helix</keyword>
<evidence type="ECO:0000256" key="15">
    <source>
        <dbReference type="ARBA" id="ARBA00049551"/>
    </source>
</evidence>
<dbReference type="InterPro" id="IPR003918">
    <property type="entry name" value="NADH_UbQ_OxRdtase"/>
</dbReference>
<evidence type="ECO:0000256" key="11">
    <source>
        <dbReference type="ARBA" id="ARBA00023027"/>
    </source>
</evidence>
<keyword evidence="8" id="KW-1278">Translocase</keyword>
<keyword evidence="13 16" id="KW-0496">Mitochondrion</keyword>
<gene>
    <name evidence="18" type="primary">ND4</name>
</gene>
<evidence type="ECO:0000256" key="13">
    <source>
        <dbReference type="ARBA" id="ARBA00023128"/>
    </source>
</evidence>
<keyword evidence="12 16" id="KW-0830">Ubiquinone</keyword>
<evidence type="ECO:0000256" key="9">
    <source>
        <dbReference type="ARBA" id="ARBA00022982"/>
    </source>
</evidence>
<evidence type="ECO:0000313" key="18">
    <source>
        <dbReference type="EMBL" id="AQZ26101.1"/>
    </source>
</evidence>
<evidence type="ECO:0000256" key="8">
    <source>
        <dbReference type="ARBA" id="ARBA00022967"/>
    </source>
</evidence>
<dbReference type="InterPro" id="IPR001750">
    <property type="entry name" value="ND/Mrp_TM"/>
</dbReference>
<evidence type="ECO:0000256" key="6">
    <source>
        <dbReference type="ARBA" id="ARBA00022660"/>
    </source>
</evidence>
<feature type="transmembrane region" description="Helical" evidence="16">
    <location>
        <begin position="183"/>
        <end position="206"/>
    </location>
</feature>
<evidence type="ECO:0000256" key="4">
    <source>
        <dbReference type="ARBA" id="ARBA00021006"/>
    </source>
</evidence>
<feature type="transmembrane region" description="Helical" evidence="16">
    <location>
        <begin position="247"/>
        <end position="268"/>
    </location>
</feature>
<organism evidence="18">
    <name type="scientific">Semelidae sp. STW-2017</name>
    <dbReference type="NCBI Taxonomy" id="1969324"/>
    <lineage>
        <taxon>Eukaryota</taxon>
        <taxon>Metazoa</taxon>
        <taxon>Spiralia</taxon>
        <taxon>Lophotrochozoa</taxon>
        <taxon>Mollusca</taxon>
        <taxon>Bivalvia</taxon>
        <taxon>Autobranchia</taxon>
        <taxon>Heteroconchia</taxon>
        <taxon>Euheterodonta</taxon>
        <taxon>Imparidentia</taxon>
        <taxon>Neoheterodontei</taxon>
        <taxon>Cardiida</taxon>
        <taxon>Tellinoidea</taxon>
        <taxon>Semelidae</taxon>
    </lineage>
</organism>
<evidence type="ECO:0000256" key="5">
    <source>
        <dbReference type="ARBA" id="ARBA00022448"/>
    </source>
</evidence>
<protein>
    <recommendedName>
        <fullName evidence="4 16">NADH-ubiquinone oxidoreductase chain 4</fullName>
        <ecNumber evidence="3 16">7.1.1.2</ecNumber>
    </recommendedName>
</protein>
<dbReference type="PANTHER" id="PTHR43507:SF20">
    <property type="entry name" value="NADH-UBIQUINONE OXIDOREDUCTASE CHAIN 4"/>
    <property type="match status" value="1"/>
</dbReference>
<dbReference type="EMBL" id="KX815956">
    <property type="protein sequence ID" value="AQZ26101.1"/>
    <property type="molecule type" value="Genomic_DNA"/>
</dbReference>
<feature type="transmembrane region" description="Helical" evidence="16">
    <location>
        <begin position="142"/>
        <end position="163"/>
    </location>
</feature>
<evidence type="ECO:0000256" key="2">
    <source>
        <dbReference type="ARBA" id="ARBA00009025"/>
    </source>
</evidence>
<dbReference type="AlphaFoldDB" id="A0A1U9XPB2"/>
<sequence length="446" mass="49988">MGKLFLKKFGMVDWEDMVIYIFSFMCFGQILSFKGYSMVVEWVMVKSSWFIYDYLNTSLISLTVFVVIISLISSDESFMSSGKWLSFFLSVVMIGVVCICFFSCMDLIPFFFFFESSLIPTVVLILGWGYQPERLQAGLQMIIYTVCGSLPLLVLIISTWYYSGTDNMFIMSYLHDGMGGDSFLFWFLFLVGMLVKIPVFSVHGWLPKAHVEAPLSGSMMLAGILLKLGIYGVCRVTWSVGTPPNSFIIFVLSLSLWGGVVCSLLCLCFHDVKSVIAYSSIAHMALSLGGIFSFNNLGWMGGVCMAIAHGVCSPCLFSLANYTYMGTGSRSILLCKGLLKSMPSLSAMWFIFCVINMGCPPSINFYSECMLFCSIMGFSYSMLPSLFLLCFLAAGYSLFLYTTINHGYQTNYNYNYNGLSIRFLISMFISLLILFGLFIVLDLVFL</sequence>
<dbReference type="Pfam" id="PF00361">
    <property type="entry name" value="Proton_antipo_M"/>
    <property type="match status" value="1"/>
</dbReference>
<keyword evidence="6 16" id="KW-0679">Respiratory chain</keyword>
<feature type="transmembrane region" description="Helical" evidence="16">
    <location>
        <begin position="383"/>
        <end position="402"/>
    </location>
</feature>
<dbReference type="GO" id="GO:0008137">
    <property type="term" value="F:NADH dehydrogenase (ubiquinone) activity"/>
    <property type="evidence" value="ECO:0007669"/>
    <property type="project" value="UniProtKB-UniRule"/>
</dbReference>
<feature type="transmembrane region" description="Helical" evidence="16">
    <location>
        <begin position="12"/>
        <end position="31"/>
    </location>
</feature>
<keyword evidence="14 16" id="KW-0472">Membrane</keyword>
<comment type="similarity">
    <text evidence="2 16">Belongs to the complex I subunit 4 family.</text>
</comment>
<dbReference type="PANTHER" id="PTHR43507">
    <property type="entry name" value="NADH-UBIQUINONE OXIDOREDUCTASE CHAIN 4"/>
    <property type="match status" value="1"/>
</dbReference>
<keyword evidence="5 16" id="KW-0813">Transport</keyword>
<evidence type="ECO:0000256" key="10">
    <source>
        <dbReference type="ARBA" id="ARBA00022989"/>
    </source>
</evidence>
<dbReference type="GO" id="GO:0042773">
    <property type="term" value="P:ATP synthesis coupled electron transport"/>
    <property type="evidence" value="ECO:0007669"/>
    <property type="project" value="InterPro"/>
</dbReference>
<reference evidence="18" key="1">
    <citation type="journal article" date="2017" name="Mol. Phylogenet. Evol.">
        <title>Curious bivalves: Systematic utility and unusual properties of anomalodesmatan mitochondrial genomes.</title>
        <authorList>
            <person name="Williams S.T."/>
            <person name="Foster P.G."/>
            <person name="Hughes C."/>
            <person name="Harper E.M."/>
            <person name="Taylor J.D."/>
            <person name="Littlewood D.T."/>
            <person name="Dyal P."/>
            <person name="Hopkins K.P."/>
            <person name="Briscoe A.G."/>
        </authorList>
    </citation>
    <scope>NUCLEOTIDE SEQUENCE</scope>
</reference>
<feature type="transmembrane region" description="Helical" evidence="16">
    <location>
        <begin position="423"/>
        <end position="445"/>
    </location>
</feature>
<name>A0A1U9XPB2_9BIVA</name>
<evidence type="ECO:0000256" key="14">
    <source>
        <dbReference type="ARBA" id="ARBA00023136"/>
    </source>
</evidence>
<feature type="transmembrane region" description="Helical" evidence="16">
    <location>
        <begin position="110"/>
        <end position="130"/>
    </location>
</feature>
<feature type="transmembrane region" description="Helical" evidence="16">
    <location>
        <begin position="218"/>
        <end position="241"/>
    </location>
</feature>
<accession>A0A1U9XPB2</accession>
<dbReference type="PRINTS" id="PR01437">
    <property type="entry name" value="NUOXDRDTASE4"/>
</dbReference>
<dbReference type="GO" id="GO:0031966">
    <property type="term" value="C:mitochondrial membrane"/>
    <property type="evidence" value="ECO:0007669"/>
    <property type="project" value="UniProtKB-SubCell"/>
</dbReference>
<keyword evidence="11 16" id="KW-0520">NAD</keyword>
<comment type="catalytic activity">
    <reaction evidence="15 16">
        <text>a ubiquinone + NADH + 5 H(+)(in) = a ubiquinol + NAD(+) + 4 H(+)(out)</text>
        <dbReference type="Rhea" id="RHEA:29091"/>
        <dbReference type="Rhea" id="RHEA-COMP:9565"/>
        <dbReference type="Rhea" id="RHEA-COMP:9566"/>
        <dbReference type="ChEBI" id="CHEBI:15378"/>
        <dbReference type="ChEBI" id="CHEBI:16389"/>
        <dbReference type="ChEBI" id="CHEBI:17976"/>
        <dbReference type="ChEBI" id="CHEBI:57540"/>
        <dbReference type="ChEBI" id="CHEBI:57945"/>
        <dbReference type="EC" id="7.1.1.2"/>
    </reaction>
</comment>
<feature type="transmembrane region" description="Helical" evidence="16">
    <location>
        <begin position="345"/>
        <end position="363"/>
    </location>
</feature>
<dbReference type="GO" id="GO:0003954">
    <property type="term" value="F:NADH dehydrogenase activity"/>
    <property type="evidence" value="ECO:0007669"/>
    <property type="project" value="TreeGrafter"/>
</dbReference>
<feature type="transmembrane region" description="Helical" evidence="16">
    <location>
        <begin position="84"/>
        <end position="104"/>
    </location>
</feature>
<proteinExistence type="inferred from homology"/>
<keyword evidence="9 16" id="KW-0249">Electron transport</keyword>
<dbReference type="EC" id="7.1.1.2" evidence="3 16"/>
<evidence type="ECO:0000256" key="3">
    <source>
        <dbReference type="ARBA" id="ARBA00012944"/>
    </source>
</evidence>
<keyword evidence="7 16" id="KW-0812">Transmembrane</keyword>
<evidence type="ECO:0000256" key="7">
    <source>
        <dbReference type="ARBA" id="ARBA00022692"/>
    </source>
</evidence>
<evidence type="ECO:0000259" key="17">
    <source>
        <dbReference type="Pfam" id="PF00361"/>
    </source>
</evidence>
<evidence type="ECO:0000256" key="16">
    <source>
        <dbReference type="RuleBase" id="RU003297"/>
    </source>
</evidence>
<comment type="function">
    <text evidence="16">Core subunit of the mitochondrial membrane respiratory chain NADH dehydrogenase (Complex I) which catalyzes electron transfer from NADH through the respiratory chain, using ubiquinone as an electron acceptor. Essential for the catalytic activity and assembly of complex I.</text>
</comment>
<evidence type="ECO:0000256" key="12">
    <source>
        <dbReference type="ARBA" id="ARBA00023075"/>
    </source>
</evidence>
<comment type="subcellular location">
    <subcellularLocation>
        <location evidence="1 16">Mitochondrion membrane</location>
        <topology evidence="1 16">Multi-pass membrane protein</topology>
    </subcellularLocation>
</comment>
<feature type="domain" description="NADH:quinone oxidoreductase/Mrp antiporter transmembrane" evidence="17">
    <location>
        <begin position="105"/>
        <end position="386"/>
    </location>
</feature>
<dbReference type="GO" id="GO:0048039">
    <property type="term" value="F:ubiquinone binding"/>
    <property type="evidence" value="ECO:0007669"/>
    <property type="project" value="TreeGrafter"/>
</dbReference>
<geneLocation type="mitochondrion" evidence="18"/>
<feature type="transmembrane region" description="Helical" evidence="16">
    <location>
        <begin position="275"/>
        <end position="294"/>
    </location>
</feature>
<evidence type="ECO:0000256" key="1">
    <source>
        <dbReference type="ARBA" id="ARBA00004225"/>
    </source>
</evidence>
<feature type="transmembrane region" description="Helical" evidence="16">
    <location>
        <begin position="300"/>
        <end position="324"/>
    </location>
</feature>
<feature type="transmembrane region" description="Helical" evidence="16">
    <location>
        <begin position="51"/>
        <end position="72"/>
    </location>
</feature>
<dbReference type="GO" id="GO:0015990">
    <property type="term" value="P:electron transport coupled proton transport"/>
    <property type="evidence" value="ECO:0007669"/>
    <property type="project" value="TreeGrafter"/>
</dbReference>